<dbReference type="PANTHER" id="PTHR45282:SF2">
    <property type="entry name" value="OS03G0858400 PROTEIN"/>
    <property type="match status" value="1"/>
</dbReference>
<dbReference type="Pfam" id="PF00400">
    <property type="entry name" value="WD40"/>
    <property type="match status" value="2"/>
</dbReference>
<organism evidence="7">
    <name type="scientific">Volvox carteri f. nagariensis</name>
    <dbReference type="NCBI Taxonomy" id="3068"/>
    <lineage>
        <taxon>Eukaryota</taxon>
        <taxon>Viridiplantae</taxon>
        <taxon>Chlorophyta</taxon>
        <taxon>core chlorophytes</taxon>
        <taxon>Chlorophyceae</taxon>
        <taxon>CS clade</taxon>
        <taxon>Chlamydomonadales</taxon>
        <taxon>Volvocaceae</taxon>
        <taxon>Volvox</taxon>
    </lineage>
</organism>
<keyword evidence="1 3" id="KW-0853">WD repeat</keyword>
<feature type="repeat" description="WD" evidence="3">
    <location>
        <begin position="318"/>
        <end position="359"/>
    </location>
</feature>
<evidence type="ECO:0000256" key="3">
    <source>
        <dbReference type="PROSITE-ProRule" id="PRU00221"/>
    </source>
</evidence>
<dbReference type="SUPFAM" id="SSF50978">
    <property type="entry name" value="WD40 repeat-like"/>
    <property type="match status" value="1"/>
</dbReference>
<name>D8U1L4_VOLCA</name>
<dbReference type="eggNOG" id="KOG2096">
    <property type="taxonomic scope" value="Eukaryota"/>
</dbReference>
<dbReference type="PANTHER" id="PTHR45282">
    <property type="entry name" value="OS03G0858400 PROTEIN"/>
    <property type="match status" value="1"/>
</dbReference>
<feature type="repeat" description="WD" evidence="3">
    <location>
        <begin position="119"/>
        <end position="153"/>
    </location>
</feature>
<dbReference type="InParanoid" id="D8U1L4"/>
<dbReference type="SMART" id="SM00320">
    <property type="entry name" value="WD40"/>
    <property type="match status" value="4"/>
</dbReference>
<dbReference type="InterPro" id="IPR036322">
    <property type="entry name" value="WD40_repeat_dom_sf"/>
</dbReference>
<dbReference type="InterPro" id="IPR019775">
    <property type="entry name" value="WD40_repeat_CS"/>
</dbReference>
<dbReference type="AlphaFoldDB" id="D8U1L4"/>
<evidence type="ECO:0000256" key="5">
    <source>
        <dbReference type="SAM" id="Phobius"/>
    </source>
</evidence>
<dbReference type="PROSITE" id="PS00678">
    <property type="entry name" value="WD_REPEATS_1"/>
    <property type="match status" value="1"/>
</dbReference>
<dbReference type="Gene3D" id="2.130.10.10">
    <property type="entry name" value="YVTN repeat-like/Quinoprotein amine dehydrogenase"/>
    <property type="match status" value="3"/>
</dbReference>
<dbReference type="OrthoDB" id="346371at2759"/>
<keyword evidence="5" id="KW-1133">Transmembrane helix</keyword>
<protein>
    <recommendedName>
        <fullName evidence="8">Anaphase-promoting complex subunit 4 WD40 domain-containing protein</fullName>
    </recommendedName>
</protein>
<gene>
    <name evidence="6" type="ORF">VOLCADRAFT_105565</name>
</gene>
<keyword evidence="5" id="KW-0812">Transmembrane</keyword>
<accession>D8U1L4</accession>
<evidence type="ECO:0008006" key="8">
    <source>
        <dbReference type="Google" id="ProtNLM"/>
    </source>
</evidence>
<evidence type="ECO:0000256" key="4">
    <source>
        <dbReference type="SAM" id="MobiDB-lite"/>
    </source>
</evidence>
<dbReference type="InterPro" id="IPR015943">
    <property type="entry name" value="WD40/YVTN_repeat-like_dom_sf"/>
</dbReference>
<evidence type="ECO:0000256" key="1">
    <source>
        <dbReference type="ARBA" id="ARBA00022574"/>
    </source>
</evidence>
<evidence type="ECO:0000313" key="6">
    <source>
        <dbReference type="EMBL" id="EFJ46360.1"/>
    </source>
</evidence>
<dbReference type="RefSeq" id="XP_002952513.1">
    <property type="nucleotide sequence ID" value="XM_002952467.1"/>
</dbReference>
<dbReference type="PROSITE" id="PS50294">
    <property type="entry name" value="WD_REPEATS_REGION"/>
    <property type="match status" value="2"/>
</dbReference>
<dbReference type="FunCoup" id="D8U1L4">
    <property type="interactions" value="1513"/>
</dbReference>
<dbReference type="InterPro" id="IPR001680">
    <property type="entry name" value="WD40_rpt"/>
</dbReference>
<keyword evidence="2" id="KW-0677">Repeat</keyword>
<keyword evidence="7" id="KW-1185">Reference proteome</keyword>
<dbReference type="PROSITE" id="PS50082">
    <property type="entry name" value="WD_REPEATS_2"/>
    <property type="match status" value="2"/>
</dbReference>
<dbReference type="KEGG" id="vcn:VOLCADRAFT_105565"/>
<sequence>MATETAAPLSQTSQIVLAVAGTSVVLFFGYLVYGLVSCLRNAARLLTASSNGKGRSKSTKQQQAKAKGSDTDEPPAAAPSKERGPDLKTLIKAEKNASKKKGTTKEDLMATHELWVNTLKDHADTVHGLAWSRDGQLLATACEDMTLRIFDMSDVSSKNPKFKRVRTARIPLGVGFGDSPDAVAATLRGTPDALVALYQPMVKQPGEAPTYDAKWTVGNVHGKDTALAGGMASVPSDVAVGRRGYIVSLSAKKEGKVYDMQGRELAVFEPNALANHDLAVSPDGRFISAATFSSDVKIWEMKYTREGEFRGLIKAMGLTGHRSQVACVALSSDNCRAATASKDGMLKVWNIDVRYELSEDPKVVLSVPMPLAEGRVYQHLAFGPPGSDLLAASYEGTVHLINLKNGELLERILAHEAHITAIRWCPLPRKMAPEAGGAVAFVFATSSRDKREAGGETSRDWKLRDHHDRWVVLERC</sequence>
<dbReference type="EMBL" id="GL378351">
    <property type="protein sequence ID" value="EFJ46360.1"/>
    <property type="molecule type" value="Genomic_DNA"/>
</dbReference>
<feature type="transmembrane region" description="Helical" evidence="5">
    <location>
        <begin position="15"/>
        <end position="36"/>
    </location>
</feature>
<evidence type="ECO:0000313" key="7">
    <source>
        <dbReference type="Proteomes" id="UP000001058"/>
    </source>
</evidence>
<keyword evidence="5" id="KW-0472">Membrane</keyword>
<dbReference type="Proteomes" id="UP000001058">
    <property type="component" value="Unassembled WGS sequence"/>
</dbReference>
<dbReference type="GeneID" id="9627169"/>
<reference evidence="6 7" key="1">
    <citation type="journal article" date="2010" name="Science">
        <title>Genomic analysis of organismal complexity in the multicellular green alga Volvox carteri.</title>
        <authorList>
            <person name="Prochnik S.E."/>
            <person name="Umen J."/>
            <person name="Nedelcu A.M."/>
            <person name="Hallmann A."/>
            <person name="Miller S.M."/>
            <person name="Nishii I."/>
            <person name="Ferris P."/>
            <person name="Kuo A."/>
            <person name="Mitros T."/>
            <person name="Fritz-Laylin L.K."/>
            <person name="Hellsten U."/>
            <person name="Chapman J."/>
            <person name="Simakov O."/>
            <person name="Rensing S.A."/>
            <person name="Terry A."/>
            <person name="Pangilinan J."/>
            <person name="Kapitonov V."/>
            <person name="Jurka J."/>
            <person name="Salamov A."/>
            <person name="Shapiro H."/>
            <person name="Schmutz J."/>
            <person name="Grimwood J."/>
            <person name="Lindquist E."/>
            <person name="Lucas S."/>
            <person name="Grigoriev I.V."/>
            <person name="Schmitt R."/>
            <person name="Kirk D."/>
            <person name="Rokhsar D.S."/>
        </authorList>
    </citation>
    <scope>NUCLEOTIDE SEQUENCE [LARGE SCALE GENOMIC DNA]</scope>
    <source>
        <strain evidence="7">f. Nagariensis / Eve</strain>
    </source>
</reference>
<feature type="region of interest" description="Disordered" evidence="4">
    <location>
        <begin position="50"/>
        <end position="88"/>
    </location>
</feature>
<proteinExistence type="predicted"/>
<evidence type="ECO:0000256" key="2">
    <source>
        <dbReference type="ARBA" id="ARBA00022737"/>
    </source>
</evidence>
<dbReference type="STRING" id="3068.D8U1L4"/>